<dbReference type="Pfam" id="PF13641">
    <property type="entry name" value="Glyco_tranf_2_3"/>
    <property type="match status" value="1"/>
</dbReference>
<keyword evidence="3" id="KW-1185">Reference proteome</keyword>
<organism evidence="2 3">
    <name type="scientific">Flaviflexus equikiangi</name>
    <dbReference type="NCBI Taxonomy" id="2758573"/>
    <lineage>
        <taxon>Bacteria</taxon>
        <taxon>Bacillati</taxon>
        <taxon>Actinomycetota</taxon>
        <taxon>Actinomycetes</taxon>
        <taxon>Actinomycetales</taxon>
        <taxon>Actinomycetaceae</taxon>
        <taxon>Flaviflexus</taxon>
    </lineage>
</organism>
<dbReference type="EMBL" id="JAFFJS010000005">
    <property type="protein sequence ID" value="MBM9433852.1"/>
    <property type="molecule type" value="Genomic_DNA"/>
</dbReference>
<accession>A0ABS2THU7</accession>
<feature type="transmembrane region" description="Helical" evidence="1">
    <location>
        <begin position="441"/>
        <end position="460"/>
    </location>
</feature>
<keyword evidence="1" id="KW-1133">Transmembrane helix</keyword>
<feature type="transmembrane region" description="Helical" evidence="1">
    <location>
        <begin position="525"/>
        <end position="551"/>
    </location>
</feature>
<dbReference type="Proteomes" id="UP000705983">
    <property type="component" value="Unassembled WGS sequence"/>
</dbReference>
<dbReference type="RefSeq" id="WP_187996956.1">
    <property type="nucleotide sequence ID" value="NZ_JACEXG010000005.1"/>
</dbReference>
<feature type="transmembrane region" description="Helical" evidence="1">
    <location>
        <begin position="680"/>
        <end position="701"/>
    </location>
</feature>
<dbReference type="SUPFAM" id="SSF53448">
    <property type="entry name" value="Nucleotide-diphospho-sugar transferases"/>
    <property type="match status" value="1"/>
</dbReference>
<evidence type="ECO:0000313" key="2">
    <source>
        <dbReference type="EMBL" id="MBM9433852.1"/>
    </source>
</evidence>
<keyword evidence="1" id="KW-0812">Transmembrane</keyword>
<dbReference type="InterPro" id="IPR029044">
    <property type="entry name" value="Nucleotide-diphossugar_trans"/>
</dbReference>
<dbReference type="Gene3D" id="3.90.550.10">
    <property type="entry name" value="Spore Coat Polysaccharide Biosynthesis Protein SpsA, Chain A"/>
    <property type="match status" value="1"/>
</dbReference>
<feature type="transmembrane region" description="Helical" evidence="1">
    <location>
        <begin position="472"/>
        <end position="505"/>
    </location>
</feature>
<sequence>MRTKHLADGIHAIVVGRSTSKHLPVTLAAVASGTRLPGTLTLVLLDDGEIDTTALVHAGIAVSTVRCEAGTTGEAFHAGLGEGEWTWLLHDDSAPAADCLESLHRSCEASLAIAAAGPKQVGWDDPRTLLEVGIRATRSGRRVPELDPDEKDQGQFDSREDVLGVGTAGMLLRTSALIEAGGFDPALGPFGDGLELSRRLRAQGHRVVVVPAAIVRHARSSFAQTPESFGRRRRSQMYTALQRAPFLVAPFLFLLYVALSPARALARLAIKDTTRARGELWAGMSLLGQAAAILRARRRLRAATVTRSYRGLEATHRDVTESRSDIRKARREAERLRRLPPADERREAAERRARTRASAWLLAIITLAAGIIAVLPSMSAFGLTGGGLLPDDSSAGDLVAAATSSWVPAGDGHPGYLEPLWILAIPGVYVAELFGGSLTEVVFVFFLLSPMLSGLAAFRASGLVTNSPAVRFMVGALWASAAPLLSSLSAGEAGAVLFHIALPLLLSSLTRAATRRGSSHLGASAWWALVVGASYPASLLLIACAAIVLALIQRRVGWLWVPIPGMSLAAPALWWLAKSLPESFAWLPGATFSWDQGQRWEIVAGWPMGIEIAAPIVLAASVLVVLAAAIALARPRRRGAVMLGWGMVGIGGALVATALATTVGIDHRTFTTAVGWPGPGLSLIVGGLVLAAAGGAHGLRADLSSSTLSVRHVVAGVCAVGLVAPPLVSTAVWLTSIYTDSPRHVVSEAPGTRIPALAAKNAADPERGRTLVLTPGDDGYLVELWRGNGPQLTHQGHFAATGEALAQSVARLGEDDFAEILAEHAITVILVPGEDSAANGLATMLDSTDSITRVTTSEIGTFWRVDVPSGRVMLDGVVLPSGVVDATVDADEGVLYLSERFDPQWVATQDGRELDPVEDSWRAAWEVPQAGTVHISHEGGFGQWWVSLGRLLIIAGNITVSLPWRAR</sequence>
<dbReference type="PANTHER" id="PTHR43685:SF3">
    <property type="entry name" value="SLR2126 PROTEIN"/>
    <property type="match status" value="1"/>
</dbReference>
<protein>
    <submittedName>
        <fullName evidence="2">Glycosyltransferase family 2 protein</fullName>
    </submittedName>
</protein>
<feature type="transmembrane region" description="Helical" evidence="1">
    <location>
        <begin position="612"/>
        <end position="633"/>
    </location>
</feature>
<proteinExistence type="predicted"/>
<feature type="transmembrane region" description="Helical" evidence="1">
    <location>
        <begin position="640"/>
        <end position="660"/>
    </location>
</feature>
<evidence type="ECO:0000256" key="1">
    <source>
        <dbReference type="SAM" id="Phobius"/>
    </source>
</evidence>
<feature type="transmembrane region" description="Helical" evidence="1">
    <location>
        <begin position="713"/>
        <end position="734"/>
    </location>
</feature>
<name>A0ABS2THU7_9ACTO</name>
<gene>
    <name evidence="2" type="ORF">JVW63_09125</name>
</gene>
<evidence type="ECO:0000313" key="3">
    <source>
        <dbReference type="Proteomes" id="UP000705983"/>
    </source>
</evidence>
<feature type="transmembrane region" description="Helical" evidence="1">
    <location>
        <begin position="240"/>
        <end position="259"/>
    </location>
</feature>
<dbReference type="PANTHER" id="PTHR43685">
    <property type="entry name" value="GLYCOSYLTRANSFERASE"/>
    <property type="match status" value="1"/>
</dbReference>
<reference evidence="3" key="1">
    <citation type="submission" date="2021-02" db="EMBL/GenBank/DDBJ databases">
        <title>Leucobacter sp. CX169.</title>
        <authorList>
            <person name="Cheng Y."/>
        </authorList>
    </citation>
    <scope>NUCLEOTIDE SEQUENCE [LARGE SCALE GENOMIC DNA]</scope>
    <source>
        <strain evidence="3">JY899</strain>
    </source>
</reference>
<feature type="transmembrane region" description="Helical" evidence="1">
    <location>
        <begin position="359"/>
        <end position="383"/>
    </location>
</feature>
<comment type="caution">
    <text evidence="2">The sequence shown here is derived from an EMBL/GenBank/DDBJ whole genome shotgun (WGS) entry which is preliminary data.</text>
</comment>
<feature type="transmembrane region" description="Helical" evidence="1">
    <location>
        <begin position="558"/>
        <end position="577"/>
    </location>
</feature>
<keyword evidence="1" id="KW-0472">Membrane</keyword>
<dbReference type="InterPro" id="IPR050834">
    <property type="entry name" value="Glycosyltransf_2"/>
</dbReference>